<feature type="chain" id="PRO_5010586358" description="ABC transporter" evidence="1">
    <location>
        <begin position="28"/>
        <end position="401"/>
    </location>
</feature>
<dbReference type="AlphaFoldDB" id="A0A1T4NFY6"/>
<dbReference type="EMBL" id="FUWS01000003">
    <property type="protein sequence ID" value="SJZ78281.1"/>
    <property type="molecule type" value="Genomic_DNA"/>
</dbReference>
<dbReference type="Proteomes" id="UP000190637">
    <property type="component" value="Unassembled WGS sequence"/>
</dbReference>
<gene>
    <name evidence="2" type="ORF">SAMN02745673_01432</name>
</gene>
<evidence type="ECO:0000256" key="1">
    <source>
        <dbReference type="SAM" id="SignalP"/>
    </source>
</evidence>
<dbReference type="STRING" id="1122192.SAMN02745673_01432"/>
<reference evidence="2 3" key="1">
    <citation type="submission" date="2017-02" db="EMBL/GenBank/DDBJ databases">
        <authorList>
            <person name="Peterson S.W."/>
        </authorList>
    </citation>
    <scope>NUCLEOTIDE SEQUENCE [LARGE SCALE GENOMIC DNA]</scope>
    <source>
        <strain evidence="2 3">DSM 45154</strain>
    </source>
</reference>
<organism evidence="2 3">
    <name type="scientific">Marinactinospora thermotolerans DSM 45154</name>
    <dbReference type="NCBI Taxonomy" id="1122192"/>
    <lineage>
        <taxon>Bacteria</taxon>
        <taxon>Bacillati</taxon>
        <taxon>Actinomycetota</taxon>
        <taxon>Actinomycetes</taxon>
        <taxon>Streptosporangiales</taxon>
        <taxon>Nocardiopsidaceae</taxon>
        <taxon>Marinactinospora</taxon>
    </lineage>
</organism>
<feature type="signal peptide" evidence="1">
    <location>
        <begin position="1"/>
        <end position="27"/>
    </location>
</feature>
<dbReference type="Gene3D" id="2.130.10.10">
    <property type="entry name" value="YVTN repeat-like/Quinoprotein amine dehydrogenase"/>
    <property type="match status" value="1"/>
</dbReference>
<keyword evidence="1" id="KW-0732">Signal</keyword>
<evidence type="ECO:0000313" key="2">
    <source>
        <dbReference type="EMBL" id="SJZ78281.1"/>
    </source>
</evidence>
<evidence type="ECO:0008006" key="4">
    <source>
        <dbReference type="Google" id="ProtNLM"/>
    </source>
</evidence>
<sequence>MMFGNRSAIPPSTLVAALLLTAGCASAGQEAPPEAASPEATPHGYVEGAQEMAEPQWRLVMADTADGALYTLDPATEEVAEVGRAEGVREVATDGRFAYFGGAAGTAILDSGTWTVDHGDHSHYYVAETRLVGEVEAGAGLEVTGDLAVSTLSSDGGATVLDRPALEDGEITETAALDEEVALAYGGHLLVVDGDGVRLLDRAGEPVRATVEEDCPSPQGQAVTRRGAVLGCSDGALLVTEGEGEDAVPVVEKIPYPEDADAGPVESLEHRPGTPVLAGRAGDEGVWVLDIAAREWTLLDTGPTVAVSAAGEDMPVLVLGADGTLRSYDPATGEETAATELMEPPAEDAATAPVIRIDTARAYVNDPAAGAVHEIDYNDDLRLARTFEPGFTPDLMVETGW</sequence>
<protein>
    <recommendedName>
        <fullName evidence="4">ABC transporter</fullName>
    </recommendedName>
</protein>
<dbReference type="SUPFAM" id="SSF50969">
    <property type="entry name" value="YVTN repeat-like/Quinoprotein amine dehydrogenase"/>
    <property type="match status" value="1"/>
</dbReference>
<keyword evidence="3" id="KW-1185">Reference proteome</keyword>
<name>A0A1T4NFY6_9ACTN</name>
<accession>A0A1T4NFY6</accession>
<dbReference type="InterPro" id="IPR011044">
    <property type="entry name" value="Quino_amine_DH_bsu"/>
</dbReference>
<dbReference type="PROSITE" id="PS51257">
    <property type="entry name" value="PROKAR_LIPOPROTEIN"/>
    <property type="match status" value="1"/>
</dbReference>
<evidence type="ECO:0000313" key="3">
    <source>
        <dbReference type="Proteomes" id="UP000190637"/>
    </source>
</evidence>
<dbReference type="InterPro" id="IPR015943">
    <property type="entry name" value="WD40/YVTN_repeat-like_dom_sf"/>
</dbReference>
<proteinExistence type="predicted"/>
<dbReference type="RefSeq" id="WP_078760810.1">
    <property type="nucleotide sequence ID" value="NZ_FUWS01000003.1"/>
</dbReference>